<keyword evidence="2" id="KW-1185">Reference proteome</keyword>
<evidence type="ECO:0000313" key="1">
    <source>
        <dbReference type="EMBL" id="ACV59072.1"/>
    </source>
</evidence>
<reference evidence="1 2" key="2">
    <citation type="journal article" date="2010" name="Stand. Genomic Sci.">
        <title>Complete genome sequence of Alicyclobacillus acidocaldarius type strain (104-IA).</title>
        <authorList>
            <person name="Mavromatis K."/>
            <person name="Sikorski J."/>
            <person name="Lapidus A."/>
            <person name="Glavina Del Rio T."/>
            <person name="Copeland A."/>
            <person name="Tice H."/>
            <person name="Cheng J.F."/>
            <person name="Lucas S."/>
            <person name="Chen F."/>
            <person name="Nolan M."/>
            <person name="Bruce D."/>
            <person name="Goodwin L."/>
            <person name="Pitluck S."/>
            <person name="Ivanova N."/>
            <person name="Ovchinnikova G."/>
            <person name="Pati A."/>
            <person name="Chen A."/>
            <person name="Palaniappan K."/>
            <person name="Land M."/>
            <person name="Hauser L."/>
            <person name="Chang Y.J."/>
            <person name="Jeffries C.D."/>
            <person name="Chain P."/>
            <person name="Meincke L."/>
            <person name="Sims D."/>
            <person name="Chertkov O."/>
            <person name="Han C."/>
            <person name="Brettin T."/>
            <person name="Detter J.C."/>
            <person name="Wahrenburg C."/>
            <person name="Rohde M."/>
            <person name="Pukall R."/>
            <person name="Goker M."/>
            <person name="Bristow J."/>
            <person name="Eisen J.A."/>
            <person name="Markowitz V."/>
            <person name="Hugenholtz P."/>
            <person name="Klenk H.P."/>
            <person name="Kyrpides N.C."/>
        </authorList>
    </citation>
    <scope>NUCLEOTIDE SEQUENCE [LARGE SCALE GENOMIC DNA]</scope>
    <source>
        <strain evidence="2">ATCC 27009 / DSM 446 / BCRC 14685 / JCM 5260 / KCTC 1825 / NBRC 15652 / NCIMB 11725 / NRRL B-14509 / 104-IA</strain>
    </source>
</reference>
<dbReference type="STRING" id="521098.Aaci_2062"/>
<proteinExistence type="predicted"/>
<dbReference type="eggNOG" id="COG0189">
    <property type="taxonomic scope" value="Bacteria"/>
</dbReference>
<reference evidence="2" key="1">
    <citation type="submission" date="2009-09" db="EMBL/GenBank/DDBJ databases">
        <title>The complete chromosome of Alicyclobacillus acidocaldarius subsp. acidocaldarius DSM 446.</title>
        <authorList>
            <consortium name="US DOE Joint Genome Institute (JGI-PGF)"/>
            <person name="Lucas S."/>
            <person name="Copeland A."/>
            <person name="Lapidus A."/>
            <person name="Glavina del Rio T."/>
            <person name="Dalin E."/>
            <person name="Tice H."/>
            <person name="Bruce D."/>
            <person name="Goodwin L."/>
            <person name="Pitluck S."/>
            <person name="Kyrpides N."/>
            <person name="Mavromatis K."/>
            <person name="Ivanova N."/>
            <person name="Ovchinnikova G."/>
            <person name="Chertkov O."/>
            <person name="Sims D."/>
            <person name="Brettin T."/>
            <person name="Detter J.C."/>
            <person name="Han C."/>
            <person name="Larimer F."/>
            <person name="Land M."/>
            <person name="Hauser L."/>
            <person name="Markowitz V."/>
            <person name="Cheng J.-F."/>
            <person name="Hugenholtz P."/>
            <person name="Woyke T."/>
            <person name="Wu D."/>
            <person name="Pukall R."/>
            <person name="Klenk H.-P."/>
            <person name="Eisen J.A."/>
        </authorList>
    </citation>
    <scope>NUCLEOTIDE SEQUENCE [LARGE SCALE GENOMIC DNA]</scope>
    <source>
        <strain evidence="2">ATCC 27009 / DSM 446 / BCRC 14685 / JCM 5260 / KCTC 1825 / NBRC 15652 / NCIMB 11725 / NRRL B-14509 / 104-IA</strain>
    </source>
</reference>
<dbReference type="Proteomes" id="UP000001917">
    <property type="component" value="Chromosome"/>
</dbReference>
<dbReference type="AlphaFoldDB" id="C8WQC7"/>
<gene>
    <name evidence="1" type="ordered locus">Aaci_2062</name>
</gene>
<dbReference type="Gene3D" id="3.30.470.20">
    <property type="entry name" value="ATP-grasp fold, B domain"/>
    <property type="match status" value="1"/>
</dbReference>
<dbReference type="SUPFAM" id="SSF56059">
    <property type="entry name" value="Glutathione synthetase ATP-binding domain-like"/>
    <property type="match status" value="1"/>
</dbReference>
<name>C8WQC7_ALIAD</name>
<evidence type="ECO:0000313" key="2">
    <source>
        <dbReference type="Proteomes" id="UP000001917"/>
    </source>
</evidence>
<evidence type="ECO:0008006" key="3">
    <source>
        <dbReference type="Google" id="ProtNLM"/>
    </source>
</evidence>
<sequence length="363" mass="41804">MADHQEELWLGIATTAVPRDGRRRWRPGVHYRRIARAARRHGLRVCLFDPGRQAEWSRLSAFVPMDSNRPDGDWEPMSLRFPDVIYENVYVHLAVKGYSAPLRAEARRRGVPLFNPMLPGKWQMIRFLRRVHLDHLAPETEVLTSADALWRALERWRIVYVKPSGGYGGVNVHRLELLADGRVRARADRRGGRVRTWERVMERRHLDAFVRSLRGRYLVQRGLRLLRVGGRKVDFRVVLHRDHQGEWQLIGIVPKLAAPDGVVTNIIAGGERWTLEQLESTAKREGKDVPVDDLVRAAKSIAEALSHRYRTIGLVGFDMAVEEDGSVRMIEMNPKPARSLLDRPMLERLAACQAGFARWLIRR</sequence>
<dbReference type="InterPro" id="IPR026838">
    <property type="entry name" value="YheC/D"/>
</dbReference>
<dbReference type="HOGENOM" id="CLU_762148_0_0_9"/>
<dbReference type="EMBL" id="CP001727">
    <property type="protein sequence ID" value="ACV59072.1"/>
    <property type="molecule type" value="Genomic_DNA"/>
</dbReference>
<dbReference type="KEGG" id="aac:Aaci_2062"/>
<organism evidence="1 2">
    <name type="scientific">Alicyclobacillus acidocaldarius subsp. acidocaldarius (strain ATCC 27009 / DSM 446 / BCRC 14685 / JCM 5260 / KCTC 1825 / NBRC 15652 / NCIMB 11725 / NRRL B-14509 / 104-IA)</name>
    <name type="common">Bacillus acidocaldarius</name>
    <dbReference type="NCBI Taxonomy" id="521098"/>
    <lineage>
        <taxon>Bacteria</taxon>
        <taxon>Bacillati</taxon>
        <taxon>Bacillota</taxon>
        <taxon>Bacilli</taxon>
        <taxon>Bacillales</taxon>
        <taxon>Alicyclobacillaceae</taxon>
        <taxon>Alicyclobacillus</taxon>
    </lineage>
</organism>
<protein>
    <recommendedName>
        <fullName evidence="3">ATP-grasp domain-containing protein</fullName>
    </recommendedName>
</protein>
<dbReference type="RefSeq" id="WP_012811340.1">
    <property type="nucleotide sequence ID" value="NC_013205.1"/>
</dbReference>
<accession>C8WQC7</accession>
<dbReference type="Pfam" id="PF14398">
    <property type="entry name" value="ATPgrasp_YheCD"/>
    <property type="match status" value="1"/>
</dbReference>